<keyword evidence="8" id="KW-0326">Glycosidase</keyword>
<comment type="catalytic activity">
    <reaction evidence="1">
        <text>Hydrolysis of terminal non-reducing alpha-L-arabinofuranoside residues in alpha-L-arabinosides.</text>
        <dbReference type="EC" id="3.2.1.55"/>
    </reaction>
</comment>
<dbReference type="PANTHER" id="PTHR43576">
    <property type="entry name" value="ALPHA-L-ARABINOFURANOSIDASE C-RELATED"/>
    <property type="match status" value="1"/>
</dbReference>
<evidence type="ECO:0000313" key="11">
    <source>
        <dbReference type="Proteomes" id="UP001491552"/>
    </source>
</evidence>
<dbReference type="InterPro" id="IPR055235">
    <property type="entry name" value="ASD1_cat"/>
</dbReference>
<reference evidence="10 11" key="1">
    <citation type="submission" date="2024-03" db="EMBL/GenBank/DDBJ databases">
        <title>Human intestinal bacterial collection.</title>
        <authorList>
            <person name="Pauvert C."/>
            <person name="Hitch T.C.A."/>
            <person name="Clavel T."/>
        </authorList>
    </citation>
    <scope>NUCLEOTIDE SEQUENCE [LARGE SCALE GENOMIC DNA]</scope>
    <source>
        <strain evidence="10 11">CLA-AA-H192</strain>
    </source>
</reference>
<dbReference type="SMART" id="SM00813">
    <property type="entry name" value="Alpha-L-AF_C"/>
    <property type="match status" value="1"/>
</dbReference>
<organism evidence="10 11">
    <name type="scientific">Faecousia intestinalis</name>
    <dbReference type="NCBI Taxonomy" id="3133167"/>
    <lineage>
        <taxon>Bacteria</taxon>
        <taxon>Bacillati</taxon>
        <taxon>Bacillota</taxon>
        <taxon>Clostridia</taxon>
        <taxon>Eubacteriales</taxon>
        <taxon>Oscillospiraceae</taxon>
        <taxon>Faecousia</taxon>
    </lineage>
</organism>
<dbReference type="InterPro" id="IPR010720">
    <property type="entry name" value="Alpha-L-AF_C"/>
</dbReference>
<keyword evidence="6" id="KW-0378">Hydrolase</keyword>
<evidence type="ECO:0000256" key="6">
    <source>
        <dbReference type="ARBA" id="ARBA00022801"/>
    </source>
</evidence>
<evidence type="ECO:0000256" key="3">
    <source>
        <dbReference type="ARBA" id="ARBA00007186"/>
    </source>
</evidence>
<feature type="domain" description="Alpha-L-arabinofuranosidase C-terminal" evidence="9">
    <location>
        <begin position="290"/>
        <end position="482"/>
    </location>
</feature>
<comment type="caution">
    <text evidence="10">The sequence shown here is derived from an EMBL/GenBank/DDBJ whole genome shotgun (WGS) entry which is preliminary data.</text>
</comment>
<evidence type="ECO:0000256" key="8">
    <source>
        <dbReference type="ARBA" id="ARBA00023295"/>
    </source>
</evidence>
<dbReference type="PANTHER" id="PTHR43576:SF3">
    <property type="entry name" value="ALPHA-L-ARABINOFURANOSIDASE C"/>
    <property type="match status" value="1"/>
</dbReference>
<evidence type="ECO:0000256" key="2">
    <source>
        <dbReference type="ARBA" id="ARBA00004881"/>
    </source>
</evidence>
<dbReference type="Gene3D" id="2.60.40.1180">
    <property type="entry name" value="Golgi alpha-mannosidase II"/>
    <property type="match status" value="1"/>
</dbReference>
<dbReference type="EC" id="3.2.1.55" evidence="5"/>
<evidence type="ECO:0000256" key="4">
    <source>
        <dbReference type="ARBA" id="ARBA00011165"/>
    </source>
</evidence>
<evidence type="ECO:0000256" key="1">
    <source>
        <dbReference type="ARBA" id="ARBA00001462"/>
    </source>
</evidence>
<dbReference type="InterPro" id="IPR017853">
    <property type="entry name" value="GH"/>
</dbReference>
<dbReference type="Proteomes" id="UP001491552">
    <property type="component" value="Unassembled WGS sequence"/>
</dbReference>
<dbReference type="EMBL" id="JBBMFF010000174">
    <property type="protein sequence ID" value="MEQ2510602.1"/>
    <property type="molecule type" value="Genomic_DNA"/>
</dbReference>
<proteinExistence type="inferred from homology"/>
<dbReference type="Pfam" id="PF06964">
    <property type="entry name" value="Alpha-L-AF_C"/>
    <property type="match status" value="1"/>
</dbReference>
<evidence type="ECO:0000256" key="5">
    <source>
        <dbReference type="ARBA" id="ARBA00012670"/>
    </source>
</evidence>
<evidence type="ECO:0000259" key="9">
    <source>
        <dbReference type="SMART" id="SM00813"/>
    </source>
</evidence>
<protein>
    <recommendedName>
        <fullName evidence="5">non-reducing end alpha-L-arabinofuranosidase</fullName>
        <ecNumber evidence="5">3.2.1.55</ecNumber>
    </recommendedName>
</protein>
<dbReference type="SUPFAM" id="SSF51445">
    <property type="entry name" value="(Trans)glycosidases"/>
    <property type="match status" value="1"/>
</dbReference>
<keyword evidence="7" id="KW-0119">Carbohydrate metabolism</keyword>
<dbReference type="Gene3D" id="3.20.20.80">
    <property type="entry name" value="Glycosidases"/>
    <property type="match status" value="1"/>
</dbReference>
<dbReference type="SUPFAM" id="SSF51011">
    <property type="entry name" value="Glycosyl hydrolase domain"/>
    <property type="match status" value="1"/>
</dbReference>
<comment type="subunit">
    <text evidence="4">Homohexamer; trimer of dimers.</text>
</comment>
<keyword evidence="11" id="KW-1185">Reference proteome</keyword>
<dbReference type="InterPro" id="IPR013780">
    <property type="entry name" value="Glyco_hydro_b"/>
</dbReference>
<dbReference type="Pfam" id="PF22848">
    <property type="entry name" value="ASD1_dom"/>
    <property type="match status" value="1"/>
</dbReference>
<evidence type="ECO:0000313" key="10">
    <source>
        <dbReference type="EMBL" id="MEQ2510602.1"/>
    </source>
</evidence>
<comment type="pathway">
    <text evidence="2">Glycan metabolism.</text>
</comment>
<sequence length="491" mass="54927">MKARIRLQKDCIISPIDPRVFGSFIEHLGRAVYTGIYEPGHPTADAFGFRGDVEELIRPLHVTQIRYPGGNFLSGYDWRDGIGPKDKRPVRPDMAWSAIEPNQVGTDEFLQWCERIGAQPMMAVNLGTGTPKDAVELLEYCNGDMHTYWADKRRENGREAPYNVKLWCLGNEMDGPWQICSKTATEYGRIACETAKLMKMFDPTIETVACGSSYRTMPTFGTWEEEVLRQSYPYVDYLSLHQYYTNHEGDVMNFLARSEEMGEFIQEVAAICEKIRLEVGSDKHIGLSFDEWNVWYHYAKNGRVPEKWTVARPIEEENYDFADALLVGSMLNTLLNHADVVKVACLAQLVNALAPIMTEPGGRAWAQTTYWPFLYGSQFGRGTALQQEVEVPTYACGVSPKAPYLSSSAVLSENGAHVTVFAVNKSLDEAMTLELDGLNAVLEQHVTLTAPALDSENTADAQPALPREVAVGAEAPELPAASWNMLRFRLA</sequence>
<dbReference type="RefSeq" id="WP_349135280.1">
    <property type="nucleotide sequence ID" value="NZ_JBBMFF010000174.1"/>
</dbReference>
<gene>
    <name evidence="10" type="ORF">WMO66_04965</name>
</gene>
<comment type="similarity">
    <text evidence="3">Belongs to the glycosyl hydrolase 51 family.</text>
</comment>
<accession>A0ABV1G5G3</accession>
<name>A0ABV1G5G3_9FIRM</name>
<evidence type="ECO:0000256" key="7">
    <source>
        <dbReference type="ARBA" id="ARBA00023277"/>
    </source>
</evidence>